<sequence>MDYIQKKRYGGSSEWKGKEKENDRARREKSPKKGNEPSIGEKNSRLFPHRCLLELVALNSVMIVKDGGEIGSGSYIG</sequence>
<evidence type="ECO:0000313" key="3">
    <source>
        <dbReference type="Proteomes" id="UP000257109"/>
    </source>
</evidence>
<feature type="compositionally biased region" description="Basic and acidic residues" evidence="1">
    <location>
        <begin position="15"/>
        <end position="35"/>
    </location>
</feature>
<name>A0A371I7U1_MUCPR</name>
<gene>
    <name evidence="2" type="ORF">CR513_04268</name>
</gene>
<evidence type="ECO:0000256" key="1">
    <source>
        <dbReference type="SAM" id="MobiDB-lite"/>
    </source>
</evidence>
<comment type="caution">
    <text evidence="2">The sequence shown here is derived from an EMBL/GenBank/DDBJ whole genome shotgun (WGS) entry which is preliminary data.</text>
</comment>
<dbReference type="EMBL" id="QJKJ01000706">
    <property type="protein sequence ID" value="RDY11117.1"/>
    <property type="molecule type" value="Genomic_DNA"/>
</dbReference>
<feature type="non-terminal residue" evidence="2">
    <location>
        <position position="1"/>
    </location>
</feature>
<organism evidence="2 3">
    <name type="scientific">Mucuna pruriens</name>
    <name type="common">Velvet bean</name>
    <name type="synonym">Dolichos pruriens</name>
    <dbReference type="NCBI Taxonomy" id="157652"/>
    <lineage>
        <taxon>Eukaryota</taxon>
        <taxon>Viridiplantae</taxon>
        <taxon>Streptophyta</taxon>
        <taxon>Embryophyta</taxon>
        <taxon>Tracheophyta</taxon>
        <taxon>Spermatophyta</taxon>
        <taxon>Magnoliopsida</taxon>
        <taxon>eudicotyledons</taxon>
        <taxon>Gunneridae</taxon>
        <taxon>Pentapetalae</taxon>
        <taxon>rosids</taxon>
        <taxon>fabids</taxon>
        <taxon>Fabales</taxon>
        <taxon>Fabaceae</taxon>
        <taxon>Papilionoideae</taxon>
        <taxon>50 kb inversion clade</taxon>
        <taxon>NPAAA clade</taxon>
        <taxon>indigoferoid/millettioid clade</taxon>
        <taxon>Phaseoleae</taxon>
        <taxon>Mucuna</taxon>
    </lineage>
</organism>
<keyword evidence="3" id="KW-1185">Reference proteome</keyword>
<dbReference type="AlphaFoldDB" id="A0A371I7U1"/>
<accession>A0A371I7U1</accession>
<proteinExistence type="predicted"/>
<protein>
    <submittedName>
        <fullName evidence="2">Uncharacterized protein</fullName>
    </submittedName>
</protein>
<feature type="region of interest" description="Disordered" evidence="1">
    <location>
        <begin position="1"/>
        <end position="43"/>
    </location>
</feature>
<reference evidence="2" key="1">
    <citation type="submission" date="2018-05" db="EMBL/GenBank/DDBJ databases">
        <title>Draft genome of Mucuna pruriens seed.</title>
        <authorList>
            <person name="Nnadi N.E."/>
            <person name="Vos R."/>
            <person name="Hasami M.H."/>
            <person name="Devisetty U.K."/>
            <person name="Aguiy J.C."/>
        </authorList>
    </citation>
    <scope>NUCLEOTIDE SEQUENCE [LARGE SCALE GENOMIC DNA]</scope>
    <source>
        <strain evidence="2">JCA_2017</strain>
    </source>
</reference>
<evidence type="ECO:0000313" key="2">
    <source>
        <dbReference type="EMBL" id="RDY11117.1"/>
    </source>
</evidence>
<dbReference type="Proteomes" id="UP000257109">
    <property type="component" value="Unassembled WGS sequence"/>
</dbReference>